<proteinExistence type="predicted"/>
<dbReference type="VEuPathDB" id="VectorBase:AARA007436"/>
<keyword evidence="2" id="KW-1185">Reference proteome</keyword>
<dbReference type="Proteomes" id="UP000075840">
    <property type="component" value="Unassembled WGS sequence"/>
</dbReference>
<evidence type="ECO:0000313" key="1">
    <source>
        <dbReference type="EnsemblMetazoa" id="AARA007436-PA"/>
    </source>
</evidence>
<organism evidence="1 2">
    <name type="scientific">Anopheles arabiensis</name>
    <name type="common">Mosquito</name>
    <dbReference type="NCBI Taxonomy" id="7173"/>
    <lineage>
        <taxon>Eukaryota</taxon>
        <taxon>Metazoa</taxon>
        <taxon>Ecdysozoa</taxon>
        <taxon>Arthropoda</taxon>
        <taxon>Hexapoda</taxon>
        <taxon>Insecta</taxon>
        <taxon>Pterygota</taxon>
        <taxon>Neoptera</taxon>
        <taxon>Endopterygota</taxon>
        <taxon>Diptera</taxon>
        <taxon>Nematocera</taxon>
        <taxon>Culicoidea</taxon>
        <taxon>Culicidae</taxon>
        <taxon>Anophelinae</taxon>
        <taxon>Anopheles</taxon>
    </lineage>
</organism>
<evidence type="ECO:0000313" key="2">
    <source>
        <dbReference type="Proteomes" id="UP000075840"/>
    </source>
</evidence>
<dbReference type="EMBL" id="APCN01000063">
    <property type="status" value="NOT_ANNOTATED_CDS"/>
    <property type="molecule type" value="Genomic_DNA"/>
</dbReference>
<dbReference type="EnsemblMetazoa" id="AARA007436-RA">
    <property type="protein sequence ID" value="AARA007436-PA"/>
    <property type="gene ID" value="AARA007436"/>
</dbReference>
<accession>A0A182I1J0</accession>
<reference evidence="1" key="1">
    <citation type="submission" date="2022-08" db="UniProtKB">
        <authorList>
            <consortium name="EnsemblMetazoa"/>
        </authorList>
    </citation>
    <scope>IDENTIFICATION</scope>
    <source>
        <strain evidence="1">Dongola</strain>
    </source>
</reference>
<sequence length="15" mass="1656">MKVHAGASRLDILNM</sequence>
<protein>
    <submittedName>
        <fullName evidence="1">Uncharacterized protein</fullName>
    </submittedName>
</protein>
<name>A0A182I1J0_ANOAR</name>